<reference evidence="2 3" key="1">
    <citation type="submission" date="2024-09" db="EMBL/GenBank/DDBJ databases">
        <authorList>
            <person name="Pan X."/>
        </authorList>
    </citation>
    <scope>NUCLEOTIDE SEQUENCE [LARGE SCALE GENOMIC DNA]</scope>
    <source>
        <strain evidence="2 3">B2969</strain>
    </source>
</reference>
<evidence type="ECO:0000256" key="1">
    <source>
        <dbReference type="SAM" id="SignalP"/>
    </source>
</evidence>
<accession>A0ABW7QBN4</accession>
<keyword evidence="1" id="KW-0732">Signal</keyword>
<sequence>MRRRHARGRCRSALAGGLLVVLAVSGCAPTPSPDPALVSLSQDALSYTRSAILGVDQEKDGLMFRTTATALLGDMETKLADLTREVALHRPADAEDAAYRTELLDASMASLDAVQAAVRGGSGAEARLERAADRLAELGSAG</sequence>
<evidence type="ECO:0000313" key="3">
    <source>
        <dbReference type="Proteomes" id="UP001610861"/>
    </source>
</evidence>
<dbReference type="RefSeq" id="WP_397557690.1">
    <property type="nucleotide sequence ID" value="NZ_JBIQWL010000008.1"/>
</dbReference>
<proteinExistence type="predicted"/>
<name>A0ABW7QBN4_9MICO</name>
<dbReference type="EMBL" id="JBIQWL010000008">
    <property type="protein sequence ID" value="MFH8252259.1"/>
    <property type="molecule type" value="Genomic_DNA"/>
</dbReference>
<feature type="signal peptide" evidence="1">
    <location>
        <begin position="1"/>
        <end position="28"/>
    </location>
</feature>
<keyword evidence="3" id="KW-1185">Reference proteome</keyword>
<dbReference type="PROSITE" id="PS51257">
    <property type="entry name" value="PROKAR_LIPOPROTEIN"/>
    <property type="match status" value="1"/>
</dbReference>
<evidence type="ECO:0000313" key="2">
    <source>
        <dbReference type="EMBL" id="MFH8252259.1"/>
    </source>
</evidence>
<comment type="caution">
    <text evidence="2">The sequence shown here is derived from an EMBL/GenBank/DDBJ whole genome shotgun (WGS) entry which is preliminary data.</text>
</comment>
<protein>
    <submittedName>
        <fullName evidence="2">Uncharacterized protein</fullName>
    </submittedName>
</protein>
<feature type="chain" id="PRO_5045891728" evidence="1">
    <location>
        <begin position="29"/>
        <end position="142"/>
    </location>
</feature>
<organism evidence="2 3">
    <name type="scientific">Microbacterium alkaliflavum</name>
    <dbReference type="NCBI Taxonomy" id="3248839"/>
    <lineage>
        <taxon>Bacteria</taxon>
        <taxon>Bacillati</taxon>
        <taxon>Actinomycetota</taxon>
        <taxon>Actinomycetes</taxon>
        <taxon>Micrococcales</taxon>
        <taxon>Microbacteriaceae</taxon>
        <taxon>Microbacterium</taxon>
    </lineage>
</organism>
<dbReference type="Proteomes" id="UP001610861">
    <property type="component" value="Unassembled WGS sequence"/>
</dbReference>
<gene>
    <name evidence="2" type="ORF">ACH3VR_17975</name>
</gene>